<evidence type="ECO:0000313" key="1">
    <source>
        <dbReference type="EMBL" id="NVN41233.1"/>
    </source>
</evidence>
<gene>
    <name evidence="1" type="ORF">HUK82_11765</name>
</gene>
<organism evidence="1 2">
    <name type="scientific">Ameyamaea chiangmaiensis</name>
    <dbReference type="NCBI Taxonomy" id="442969"/>
    <lineage>
        <taxon>Bacteria</taxon>
        <taxon>Pseudomonadati</taxon>
        <taxon>Pseudomonadota</taxon>
        <taxon>Alphaproteobacteria</taxon>
        <taxon>Acetobacterales</taxon>
        <taxon>Acetobacteraceae</taxon>
        <taxon>Ameyamaea</taxon>
    </lineage>
</organism>
<dbReference type="RefSeq" id="WP_176614144.1">
    <property type="nucleotide sequence ID" value="NZ_JABXXR010000103.1"/>
</dbReference>
<reference evidence="1 2" key="1">
    <citation type="submission" date="2020-06" db="EMBL/GenBank/DDBJ databases">
        <title>Description of novel acetic acid bacteria.</title>
        <authorList>
            <person name="Sombolestani A."/>
        </authorList>
    </citation>
    <scope>NUCLEOTIDE SEQUENCE [LARGE SCALE GENOMIC DNA]</scope>
    <source>
        <strain evidence="1 2">LMG 27010</strain>
    </source>
</reference>
<dbReference type="AlphaFoldDB" id="A0A850PEE2"/>
<sequence length="129" mass="14399">MKGVRPPTAAIARAYRRSLYTSPGFSVRIGRPASGRWPLPGGRLVFLGACNPGGRAAPEGRNARMMQRLDERLRGLSTVPGEGRLGRWAEPMILVACPPRRVRRLARLFGQNALVDVRRGRRPRLVWTF</sequence>
<dbReference type="EMBL" id="JABXXR010000103">
    <property type="protein sequence ID" value="NVN41233.1"/>
    <property type="molecule type" value="Genomic_DNA"/>
</dbReference>
<comment type="caution">
    <text evidence="1">The sequence shown here is derived from an EMBL/GenBank/DDBJ whole genome shotgun (WGS) entry which is preliminary data.</text>
</comment>
<protein>
    <submittedName>
        <fullName evidence="1">DUF3293 domain-containing protein</fullName>
    </submittedName>
</protein>
<dbReference type="InterPro" id="IPR021710">
    <property type="entry name" value="DUF3293"/>
</dbReference>
<dbReference type="Pfam" id="PF11697">
    <property type="entry name" value="DUF3293"/>
    <property type="match status" value="1"/>
</dbReference>
<keyword evidence="2" id="KW-1185">Reference proteome</keyword>
<dbReference type="Proteomes" id="UP000585665">
    <property type="component" value="Unassembled WGS sequence"/>
</dbReference>
<name>A0A850PEE2_9PROT</name>
<proteinExistence type="predicted"/>
<evidence type="ECO:0000313" key="2">
    <source>
        <dbReference type="Proteomes" id="UP000585665"/>
    </source>
</evidence>
<accession>A0A850PEE2</accession>